<dbReference type="FunFam" id="3.80.10.10:FF:000687">
    <property type="entry name" value="Leucine Rich Repeat family protein, expressed"/>
    <property type="match status" value="1"/>
</dbReference>
<dbReference type="FunFam" id="3.80.10.10:FF:000233">
    <property type="entry name" value="Leucine-rich repeat receptor-like protein kinase TDR"/>
    <property type="match status" value="1"/>
</dbReference>
<dbReference type="OMA" id="IPMKLWN"/>
<dbReference type="PROSITE" id="PS00109">
    <property type="entry name" value="PROTEIN_KINASE_TYR"/>
    <property type="match status" value="1"/>
</dbReference>
<dbReference type="PANTHER" id="PTHR48006">
    <property type="entry name" value="LEUCINE-RICH REPEAT-CONTAINING PROTEIN DDB_G0281931-RELATED"/>
    <property type="match status" value="1"/>
</dbReference>
<keyword evidence="8" id="KW-0808">Transferase</keyword>
<dbReference type="SUPFAM" id="SSF56112">
    <property type="entry name" value="Protein kinase-like (PK-like)"/>
    <property type="match status" value="1"/>
</dbReference>
<dbReference type="GO" id="GO:0016020">
    <property type="term" value="C:membrane"/>
    <property type="evidence" value="ECO:0007669"/>
    <property type="project" value="UniProtKB-SubCell"/>
</dbReference>
<evidence type="ECO:0000256" key="23">
    <source>
        <dbReference type="SAM" id="MobiDB-lite"/>
    </source>
</evidence>
<keyword evidence="4" id="KW-0964">Secreted</keyword>
<evidence type="ECO:0000256" key="13">
    <source>
        <dbReference type="ARBA" id="ARBA00022777"/>
    </source>
</evidence>
<evidence type="ECO:0000256" key="19">
    <source>
        <dbReference type="ARBA" id="ARBA00038043"/>
    </source>
</evidence>
<dbReference type="SUPFAM" id="SSF52047">
    <property type="entry name" value="RNI-like"/>
    <property type="match status" value="1"/>
</dbReference>
<evidence type="ECO:0000259" key="25">
    <source>
        <dbReference type="PROSITE" id="PS50011"/>
    </source>
</evidence>
<dbReference type="InterPro" id="IPR017441">
    <property type="entry name" value="Protein_kinase_ATP_BS"/>
</dbReference>
<reference evidence="26" key="2">
    <citation type="submission" date="2021-03" db="UniProtKB">
        <authorList>
            <consortium name="EnsemblPlants"/>
        </authorList>
    </citation>
    <scope>IDENTIFICATION</scope>
</reference>
<feature type="compositionally biased region" description="Polar residues" evidence="23">
    <location>
        <begin position="30"/>
        <end position="39"/>
    </location>
</feature>
<evidence type="ECO:0000256" key="11">
    <source>
        <dbReference type="ARBA" id="ARBA00022737"/>
    </source>
</evidence>
<keyword evidence="9 24" id="KW-0812">Transmembrane</keyword>
<dbReference type="InterPro" id="IPR000719">
    <property type="entry name" value="Prot_kinase_dom"/>
</dbReference>
<reference evidence="26" key="1">
    <citation type="submission" date="2018-11" db="EMBL/GenBank/DDBJ databases">
        <authorList>
            <person name="Grassa J C."/>
        </authorList>
    </citation>
    <scope>NUCLEOTIDE SEQUENCE [LARGE SCALE GENOMIC DNA]</scope>
</reference>
<dbReference type="GO" id="GO:0009791">
    <property type="term" value="P:post-embryonic development"/>
    <property type="evidence" value="ECO:0007669"/>
    <property type="project" value="UniProtKB-ARBA"/>
</dbReference>
<keyword evidence="12 22" id="KW-0547">Nucleotide-binding</keyword>
<sequence>MGCFLACFGTSKKDRKPRRRHRNQVLPRGAQQQRNASFNSVQCVVSSVREESENPISLVEELSQKQPEVQPSLSTRKKVTFDSNVKTYEHVSTHDDTDVSPVSEEDVKKKEKEKERDHAKLSLSNCSSEESSITSSSLLSFPPNHRYQNCRESDDEEEELDFGDSDLDEDEDDLDDGELDYEDEIIAPKRVAFGEVDNEIQTIGLSRNARDRRGYVHSVLNPVENLSQWKAVKVKGGKPVMMLPQKENNFSLDQEPNYKELSLSFKSKNDQSIKPKQDMAVDASLSNWLVTPGNTTPINKTSSFGFTTPDRCTSQGSNSVKSKDEDRPILGALTVEEIRQFSTTNSPKKSPCRSPDEMPIIGTVGTYWSHSGATTTSNDSGTDTSFKGIPNTTSKYSEDRRVNWHTTPFETSELSLILQLHQNLSRVTTHHALISLPEMTKLTNLVAMITSSPRTQAEALITWKKSLAMESSNLASWDNNNIINLCNWTNVICDGSNGEISQIDLSNLELNGKLDQFNFSPFFNITVFNLNNNKLVGSIPTAIGNLTMLTLLDLSDNHFEGKIPVEISQLSELQYLSLCNNSLEGPIPYQLTHLPKVWYLSLGANSFANSDWSKFSSMPSLTYLDLYRNQFNSTFPGFISKCRNLTFLDLSQNSWTGSIPQSVFSNLVKLQSFNLTDNKFVGHLSSNISKLSQLKHLHLQTNFLKGNIPNGISLLYDLEVLELHENFFSGSIPSSIGQLENLLQLKILDLSYNNLTGPIPTSLGNLKSLIFFYVNTNQLSGELPVNISRLSNLEELFVFENNFTGLIPSEIGNLTKLKILDLSYNHLTGPIPTSLWNLKNLTLMQLFKNNLVGTIPPQIGNLKLLSTFDVSNNQLTGELPVNISNLNNLEAFYAFNNNFTGSIPLEIGNLKKLKKLYLSSNHLTGPIPTSLWNLKNLIFVVLSRNNLLGTIAPEIGNLEFLTHFAVDTNKLSGELPVNISMLRNLEVFNVFTNNFTGKVPRDFGKNSPNLKFVAFGNNNFFGKLPQGLCSEFNLEYLGANNNKFTGELPKCLRNCTKLKRVRLDENRFTDNITNAFGVHPNLNSIFLNNNQFIGHISSTWGQCQNLTRLQMGQNKISGKIPPELGSLKKLKVLSLESNKLNGPIPTQLGNLKLLYQLNLSNNHLIGVIPPSLSYLTSLLDLDLSRNNLAGEIPDLLGNCKGLLSLNLSHNMLSSEIPPELGNLVSIRYLLDLSNNLLVGEIPTSLSKLTMLEILNISHNHLSGSIPQSFSNLISIRYIDFSYNNLTGLIPTGKIFQNTSISFYDGNLGLCGKAIGLNPCRRQRNKISNGLILIIGLVCGLVLFVTVIVITLILCYKLKVLDKHKRDSKKNGAHESLIWEKEAKFTFGEIVEATEDFDDKYCIGKGGFGTVYKAILRAHELVLAVKRLHMSDSSDISEVSRISFENEIRTLTEVRHRNIVKLYGFCSRNNGLYLVYKYANRGSLAKVLYDSTDLDWDSRVKIVQGLAHAISYLHHDCSPPIVHRDISLSNILLGCDFVPILSDFGTARLLMPDSSIWTNVAGSYGYMAPELALTMRVTEKCDVYSFGVVALEIMMGKHPGELLESLLSARSETLAENLLLKDMLDQRLLLPTGRLSAVVVLMVSLALSCTRSRPDSRPTMHFVAQELSTRSRASMIFEPLRTITIEKLAALQYQQQ</sequence>
<evidence type="ECO:0000256" key="15">
    <source>
        <dbReference type="ARBA" id="ARBA00022989"/>
    </source>
</evidence>
<evidence type="ECO:0000256" key="20">
    <source>
        <dbReference type="ARBA" id="ARBA00047899"/>
    </source>
</evidence>
<dbReference type="PANTHER" id="PTHR48006:SF66">
    <property type="entry name" value="PROTEIN KINASE DOMAIN-CONTAINING PROTEIN"/>
    <property type="match status" value="1"/>
</dbReference>
<dbReference type="Gene3D" id="3.80.10.10">
    <property type="entry name" value="Ribonuclease Inhibitor"/>
    <property type="match status" value="5"/>
</dbReference>
<feature type="compositionally biased region" description="Basic and acidic residues" evidence="23">
    <location>
        <begin position="105"/>
        <end position="120"/>
    </location>
</feature>
<keyword evidence="6" id="KW-0597">Phosphoprotein</keyword>
<dbReference type="InterPro" id="IPR051824">
    <property type="entry name" value="LRR_Rcpt-Like_S/T_Kinase"/>
</dbReference>
<dbReference type="EnsemblPlants" id="evm.model.04.2379">
    <property type="protein sequence ID" value="cds.evm.model.04.2379"/>
    <property type="gene ID" value="evm.TU.04.2379"/>
</dbReference>
<feature type="compositionally biased region" description="Low complexity" evidence="23">
    <location>
        <begin position="121"/>
        <end position="140"/>
    </location>
</feature>
<organism evidence="26 27">
    <name type="scientific">Cannabis sativa</name>
    <name type="common">Hemp</name>
    <name type="synonym">Marijuana</name>
    <dbReference type="NCBI Taxonomy" id="3483"/>
    <lineage>
        <taxon>Eukaryota</taxon>
        <taxon>Viridiplantae</taxon>
        <taxon>Streptophyta</taxon>
        <taxon>Embryophyta</taxon>
        <taxon>Tracheophyta</taxon>
        <taxon>Spermatophyta</taxon>
        <taxon>Magnoliopsida</taxon>
        <taxon>eudicotyledons</taxon>
        <taxon>Gunneridae</taxon>
        <taxon>Pentapetalae</taxon>
        <taxon>rosids</taxon>
        <taxon>fabids</taxon>
        <taxon>Rosales</taxon>
        <taxon>Cannabaceae</taxon>
        <taxon>Cannabis</taxon>
    </lineage>
</organism>
<dbReference type="SUPFAM" id="SSF52058">
    <property type="entry name" value="L domain-like"/>
    <property type="match status" value="2"/>
</dbReference>
<evidence type="ECO:0000256" key="18">
    <source>
        <dbReference type="ARBA" id="ARBA00023180"/>
    </source>
</evidence>
<dbReference type="Pfam" id="PF00069">
    <property type="entry name" value="Pkinase"/>
    <property type="match status" value="1"/>
</dbReference>
<dbReference type="InterPro" id="IPR032675">
    <property type="entry name" value="LRR_dom_sf"/>
</dbReference>
<name>A0A803PGJ3_CANSA</name>
<dbReference type="Pfam" id="PF13855">
    <property type="entry name" value="LRR_8"/>
    <property type="match status" value="3"/>
</dbReference>
<evidence type="ECO:0000256" key="17">
    <source>
        <dbReference type="ARBA" id="ARBA00023170"/>
    </source>
</evidence>
<feature type="region of interest" description="Disordered" evidence="23">
    <location>
        <begin position="90"/>
        <end position="175"/>
    </location>
</feature>
<keyword evidence="4" id="KW-0134">Cell wall</keyword>
<accession>A0A803PGJ3</accession>
<feature type="compositionally biased region" description="Acidic residues" evidence="23">
    <location>
        <begin position="153"/>
        <end position="175"/>
    </location>
</feature>
<evidence type="ECO:0000256" key="21">
    <source>
        <dbReference type="ARBA" id="ARBA00048679"/>
    </source>
</evidence>
<keyword evidence="13" id="KW-0418">Kinase</keyword>
<dbReference type="GO" id="GO:0005524">
    <property type="term" value="F:ATP binding"/>
    <property type="evidence" value="ECO:0007669"/>
    <property type="project" value="UniProtKB-UniRule"/>
</dbReference>
<dbReference type="SMART" id="SM00369">
    <property type="entry name" value="LRR_TYP"/>
    <property type="match status" value="12"/>
</dbReference>
<dbReference type="Pfam" id="PF08263">
    <property type="entry name" value="LRRNT_2"/>
    <property type="match status" value="1"/>
</dbReference>
<dbReference type="PROSITE" id="PS50011">
    <property type="entry name" value="PROTEIN_KINASE_DOM"/>
    <property type="match status" value="1"/>
</dbReference>
<dbReference type="InterPro" id="IPR011009">
    <property type="entry name" value="Kinase-like_dom_sf"/>
</dbReference>
<dbReference type="FunFam" id="3.80.10.10:FF:000177">
    <property type="entry name" value="Leucine-rich repeat receptor-like serine/threonine-protein kinase At1g17230"/>
    <property type="match status" value="1"/>
</dbReference>
<feature type="transmembrane region" description="Helical" evidence="24">
    <location>
        <begin position="1329"/>
        <end position="1355"/>
    </location>
</feature>
<dbReference type="FunFam" id="3.30.200.20:FF:000309">
    <property type="entry name" value="Leucine-rich repeat receptor protein kinase MSP1"/>
    <property type="match status" value="1"/>
</dbReference>
<dbReference type="SMART" id="SM00365">
    <property type="entry name" value="LRR_SD22"/>
    <property type="match status" value="7"/>
</dbReference>
<evidence type="ECO:0000256" key="24">
    <source>
        <dbReference type="SAM" id="Phobius"/>
    </source>
</evidence>
<keyword evidence="27" id="KW-1185">Reference proteome</keyword>
<keyword evidence="18" id="KW-0325">Glycoprotein</keyword>
<dbReference type="PRINTS" id="PR00019">
    <property type="entry name" value="LEURICHRPT"/>
</dbReference>
<feature type="region of interest" description="Disordered" evidence="23">
    <location>
        <begin position="13"/>
        <end position="39"/>
    </location>
</feature>
<evidence type="ECO:0000256" key="12">
    <source>
        <dbReference type="ARBA" id="ARBA00022741"/>
    </source>
</evidence>
<dbReference type="InterPro" id="IPR008266">
    <property type="entry name" value="Tyr_kinase_AS"/>
</dbReference>
<feature type="region of interest" description="Disordered" evidence="23">
    <location>
        <begin position="300"/>
        <end position="324"/>
    </location>
</feature>
<evidence type="ECO:0000256" key="2">
    <source>
        <dbReference type="ARBA" id="ARBA00004479"/>
    </source>
</evidence>
<dbReference type="Pfam" id="PF00560">
    <property type="entry name" value="LRR_1"/>
    <property type="match status" value="13"/>
</dbReference>
<evidence type="ECO:0000313" key="26">
    <source>
        <dbReference type="EnsemblPlants" id="cds.evm.model.04.2379"/>
    </source>
</evidence>
<evidence type="ECO:0000256" key="6">
    <source>
        <dbReference type="ARBA" id="ARBA00022553"/>
    </source>
</evidence>
<dbReference type="EMBL" id="UZAU01000407">
    <property type="status" value="NOT_ANNOTATED_CDS"/>
    <property type="molecule type" value="Genomic_DNA"/>
</dbReference>
<evidence type="ECO:0000313" key="27">
    <source>
        <dbReference type="Proteomes" id="UP000596661"/>
    </source>
</evidence>
<dbReference type="Gramene" id="evm.model.04.2379">
    <property type="protein sequence ID" value="cds.evm.model.04.2379"/>
    <property type="gene ID" value="evm.TU.04.2379"/>
</dbReference>
<evidence type="ECO:0000256" key="5">
    <source>
        <dbReference type="ARBA" id="ARBA00022527"/>
    </source>
</evidence>
<feature type="binding site" evidence="22">
    <location>
        <position position="1425"/>
    </location>
    <ligand>
        <name>ATP</name>
        <dbReference type="ChEBI" id="CHEBI:30616"/>
    </ligand>
</feature>
<dbReference type="FunFam" id="3.80.10.10:FF:000400">
    <property type="entry name" value="Nuclear pore complex protein NUP107"/>
    <property type="match status" value="1"/>
</dbReference>
<dbReference type="Gene3D" id="3.30.200.20">
    <property type="entry name" value="Phosphorylase Kinase, domain 1"/>
    <property type="match status" value="1"/>
</dbReference>
<dbReference type="InterPro" id="IPR013210">
    <property type="entry name" value="LRR_N_plant-typ"/>
</dbReference>
<feature type="domain" description="Protein kinase" evidence="25">
    <location>
        <begin position="1396"/>
        <end position="1676"/>
    </location>
</feature>
<feature type="region of interest" description="Disordered" evidence="23">
    <location>
        <begin position="372"/>
        <end position="392"/>
    </location>
</feature>
<comment type="subcellular location">
    <subcellularLocation>
        <location evidence="2">Membrane</location>
        <topology evidence="2">Single-pass type I membrane protein</topology>
    </subcellularLocation>
    <subcellularLocation>
        <location evidence="1">Secreted</location>
        <location evidence="1">Cell wall</location>
    </subcellularLocation>
</comment>
<dbReference type="GO" id="GO:0004674">
    <property type="term" value="F:protein serine/threonine kinase activity"/>
    <property type="evidence" value="ECO:0007669"/>
    <property type="project" value="UniProtKB-KW"/>
</dbReference>
<feature type="compositionally biased region" description="Low complexity" evidence="23">
    <location>
        <begin position="372"/>
        <end position="385"/>
    </location>
</feature>
<evidence type="ECO:0000256" key="9">
    <source>
        <dbReference type="ARBA" id="ARBA00022692"/>
    </source>
</evidence>
<evidence type="ECO:0000256" key="3">
    <source>
        <dbReference type="ARBA" id="ARBA00012513"/>
    </source>
</evidence>
<evidence type="ECO:0000256" key="16">
    <source>
        <dbReference type="ARBA" id="ARBA00023136"/>
    </source>
</evidence>
<evidence type="ECO:0000256" key="1">
    <source>
        <dbReference type="ARBA" id="ARBA00004191"/>
    </source>
</evidence>
<dbReference type="Proteomes" id="UP000596661">
    <property type="component" value="Chromosome 4"/>
</dbReference>
<keyword evidence="14 22" id="KW-0067">ATP-binding</keyword>
<dbReference type="InterPro" id="IPR001611">
    <property type="entry name" value="Leu-rich_rpt"/>
</dbReference>
<evidence type="ECO:0000256" key="22">
    <source>
        <dbReference type="PROSITE-ProRule" id="PRU10141"/>
    </source>
</evidence>
<proteinExistence type="inferred from homology"/>
<keyword evidence="7" id="KW-0433">Leucine-rich repeat</keyword>
<dbReference type="EC" id="2.7.11.1" evidence="3"/>
<feature type="compositionally biased region" description="Polar residues" evidence="23">
    <location>
        <begin position="300"/>
        <end position="320"/>
    </location>
</feature>
<evidence type="ECO:0000256" key="14">
    <source>
        <dbReference type="ARBA" id="ARBA00022840"/>
    </source>
</evidence>
<evidence type="ECO:0000256" key="4">
    <source>
        <dbReference type="ARBA" id="ARBA00022512"/>
    </source>
</evidence>
<comment type="catalytic activity">
    <reaction evidence="20">
        <text>L-threonyl-[protein] + ATP = O-phospho-L-threonyl-[protein] + ADP + H(+)</text>
        <dbReference type="Rhea" id="RHEA:46608"/>
        <dbReference type="Rhea" id="RHEA-COMP:11060"/>
        <dbReference type="Rhea" id="RHEA-COMP:11605"/>
        <dbReference type="ChEBI" id="CHEBI:15378"/>
        <dbReference type="ChEBI" id="CHEBI:30013"/>
        <dbReference type="ChEBI" id="CHEBI:30616"/>
        <dbReference type="ChEBI" id="CHEBI:61977"/>
        <dbReference type="ChEBI" id="CHEBI:456216"/>
        <dbReference type="EC" id="2.7.11.1"/>
    </reaction>
</comment>
<dbReference type="PROSITE" id="PS00107">
    <property type="entry name" value="PROTEIN_KINASE_ATP"/>
    <property type="match status" value="1"/>
</dbReference>
<keyword evidence="5" id="KW-0723">Serine/threonine-protein kinase</keyword>
<keyword evidence="11" id="KW-0677">Repeat</keyword>
<keyword evidence="17" id="KW-0675">Receptor</keyword>
<dbReference type="FunFam" id="1.10.510.10:FF:000445">
    <property type="entry name" value="MDIS1-interacting receptor like kinase 2"/>
    <property type="match status" value="1"/>
</dbReference>
<keyword evidence="10" id="KW-0732">Signal</keyword>
<keyword evidence="15 24" id="KW-1133">Transmembrane helix</keyword>
<evidence type="ECO:0000256" key="8">
    <source>
        <dbReference type="ARBA" id="ARBA00022679"/>
    </source>
</evidence>
<protein>
    <recommendedName>
        <fullName evidence="3">non-specific serine/threonine protein kinase</fullName>
        <ecNumber evidence="3">2.7.11.1</ecNumber>
    </recommendedName>
</protein>
<comment type="similarity">
    <text evidence="19">Belongs to the polygalacturonase-inhibiting protein family.</text>
</comment>
<feature type="compositionally biased region" description="Basic residues" evidence="23">
    <location>
        <begin position="13"/>
        <end position="23"/>
    </location>
</feature>
<dbReference type="InterPro" id="IPR003591">
    <property type="entry name" value="Leu-rich_rpt_typical-subtyp"/>
</dbReference>
<dbReference type="Gene3D" id="1.10.510.10">
    <property type="entry name" value="Transferase(Phosphotransferase) domain 1"/>
    <property type="match status" value="1"/>
</dbReference>
<keyword evidence="16 24" id="KW-0472">Membrane</keyword>
<evidence type="ECO:0000256" key="10">
    <source>
        <dbReference type="ARBA" id="ARBA00022729"/>
    </source>
</evidence>
<evidence type="ECO:0000256" key="7">
    <source>
        <dbReference type="ARBA" id="ARBA00022614"/>
    </source>
</evidence>
<comment type="catalytic activity">
    <reaction evidence="21">
        <text>L-seryl-[protein] + ATP = O-phospho-L-seryl-[protein] + ADP + H(+)</text>
        <dbReference type="Rhea" id="RHEA:17989"/>
        <dbReference type="Rhea" id="RHEA-COMP:9863"/>
        <dbReference type="Rhea" id="RHEA-COMP:11604"/>
        <dbReference type="ChEBI" id="CHEBI:15378"/>
        <dbReference type="ChEBI" id="CHEBI:29999"/>
        <dbReference type="ChEBI" id="CHEBI:30616"/>
        <dbReference type="ChEBI" id="CHEBI:83421"/>
        <dbReference type="ChEBI" id="CHEBI:456216"/>
        <dbReference type="EC" id="2.7.11.1"/>
    </reaction>
</comment>